<keyword evidence="3" id="KW-1185">Reference proteome</keyword>
<dbReference type="Pfam" id="PF18199">
    <property type="entry name" value="Dynein_C"/>
    <property type="match status" value="1"/>
</dbReference>
<sequence>MVARPSCPRVDSTGAISSTTAPVPDFLQLELTNALNLVQTVHTSLAGLSRSYLRGLQPMTLSLYRLAGQLVVGDTPEEWLASWPEGPEQPVHFLRELVAKTKAVQVVVGITTNSHTFTYHPGYTSIHISIQAYKHIYDDATATFNYQSFTHLKVD</sequence>
<accession>A0A448WJV7</accession>
<evidence type="ECO:0000313" key="3">
    <source>
        <dbReference type="Proteomes" id="UP000784294"/>
    </source>
</evidence>
<dbReference type="EMBL" id="CAAALY010017943">
    <property type="protein sequence ID" value="VEL13489.1"/>
    <property type="molecule type" value="Genomic_DNA"/>
</dbReference>
<evidence type="ECO:0000259" key="1">
    <source>
        <dbReference type="Pfam" id="PF18199"/>
    </source>
</evidence>
<proteinExistence type="predicted"/>
<name>A0A448WJV7_9PLAT</name>
<gene>
    <name evidence="2" type="ORF">PXEA_LOCUS6929</name>
</gene>
<dbReference type="Gene3D" id="1.20.1270.280">
    <property type="match status" value="1"/>
</dbReference>
<comment type="caution">
    <text evidence="2">The sequence shown here is derived from an EMBL/GenBank/DDBJ whole genome shotgun (WGS) entry which is preliminary data.</text>
</comment>
<dbReference type="AlphaFoldDB" id="A0A448WJV7"/>
<dbReference type="InterPro" id="IPR041228">
    <property type="entry name" value="Dynein_C"/>
</dbReference>
<feature type="domain" description="Dynein heavy chain C-terminal" evidence="1">
    <location>
        <begin position="19"/>
        <end position="108"/>
    </location>
</feature>
<evidence type="ECO:0000313" key="2">
    <source>
        <dbReference type="EMBL" id="VEL13489.1"/>
    </source>
</evidence>
<reference evidence="2" key="1">
    <citation type="submission" date="2018-11" db="EMBL/GenBank/DDBJ databases">
        <authorList>
            <consortium name="Pathogen Informatics"/>
        </authorList>
    </citation>
    <scope>NUCLEOTIDE SEQUENCE</scope>
</reference>
<dbReference type="Proteomes" id="UP000784294">
    <property type="component" value="Unassembled WGS sequence"/>
</dbReference>
<dbReference type="OrthoDB" id="10252139at2759"/>
<protein>
    <recommendedName>
        <fullName evidence="1">Dynein heavy chain C-terminal domain-containing protein</fullName>
    </recommendedName>
</protein>
<organism evidence="2 3">
    <name type="scientific">Protopolystoma xenopodis</name>
    <dbReference type="NCBI Taxonomy" id="117903"/>
    <lineage>
        <taxon>Eukaryota</taxon>
        <taxon>Metazoa</taxon>
        <taxon>Spiralia</taxon>
        <taxon>Lophotrochozoa</taxon>
        <taxon>Platyhelminthes</taxon>
        <taxon>Monogenea</taxon>
        <taxon>Polyopisthocotylea</taxon>
        <taxon>Polystomatidea</taxon>
        <taxon>Polystomatidae</taxon>
        <taxon>Protopolystoma</taxon>
    </lineage>
</organism>